<feature type="domain" description="Phage integrase SAM-like" evidence="2">
    <location>
        <begin position="118"/>
        <end position="207"/>
    </location>
</feature>
<dbReference type="Proteomes" id="UP000800984">
    <property type="component" value="Unassembled WGS sequence"/>
</dbReference>
<keyword evidence="4" id="KW-1185">Reference proteome</keyword>
<protein>
    <submittedName>
        <fullName evidence="3">Site-specific integrase</fullName>
    </submittedName>
</protein>
<comment type="caution">
    <text evidence="3">The sequence shown here is derived from an EMBL/GenBank/DDBJ whole genome shotgun (WGS) entry which is preliminary data.</text>
</comment>
<proteinExistence type="predicted"/>
<organism evidence="3 4">
    <name type="scientific">Flavobacterium difficile</name>
    <dbReference type="NCBI Taxonomy" id="2709659"/>
    <lineage>
        <taxon>Bacteria</taxon>
        <taxon>Pseudomonadati</taxon>
        <taxon>Bacteroidota</taxon>
        <taxon>Flavobacteriia</taxon>
        <taxon>Flavobacteriales</taxon>
        <taxon>Flavobacteriaceae</taxon>
        <taxon>Flavobacterium</taxon>
    </lineage>
</organism>
<dbReference type="InterPro" id="IPR025269">
    <property type="entry name" value="SAM-like_dom"/>
</dbReference>
<evidence type="ECO:0000313" key="4">
    <source>
        <dbReference type="Proteomes" id="UP000800984"/>
    </source>
</evidence>
<evidence type="ECO:0000256" key="1">
    <source>
        <dbReference type="ARBA" id="ARBA00023172"/>
    </source>
</evidence>
<evidence type="ECO:0000313" key="3">
    <source>
        <dbReference type="EMBL" id="NHM02404.1"/>
    </source>
</evidence>
<dbReference type="InterPro" id="IPR011010">
    <property type="entry name" value="DNA_brk_join_enz"/>
</dbReference>
<dbReference type="InterPro" id="IPR013762">
    <property type="entry name" value="Integrase-like_cat_sf"/>
</dbReference>
<sequence>MASINFLYRSTKDKASLVIRLLYRHLGKDYTIGTSSKIKVTKTYWDKYHNSTKLKDTELIAEQNRVKDLINKLNLFILEKFDTTNIKFIDKAWLELQINQFYNPDEYQDNGDKNPVDLTEYFDYYIELFINNRNSKKKLNTTKNKIIKYEELIKNKISVKDIDLMFFNRFYSYLQKLNYNQNTIIVDFTSIKTICKFAKKTIKVNDEIFDWSLKKDKTSINYLTFEELDIISNLNDLPDYLDNARDWLIISCFTGQRVSDFMRFNKSMIREQVDTNGKKKKLIEFTQKKTNLNLPLALHPKVLEILEKRGGDFPRQISDVKYNKYIKLVGQKAELNELVEGSKLDSDLHRKVKKKYKKYELLTSHIGRRSFATNFYGEIPTSLIMSATGHSTEKSFLNYIGKNHTDRAMSLANYF</sequence>
<name>A0ABX0I670_9FLAO</name>
<gene>
    <name evidence="3" type="ORF">G4D72_09820</name>
</gene>
<dbReference type="Pfam" id="PF13102">
    <property type="entry name" value="Phage_int_SAM_5"/>
    <property type="match status" value="1"/>
</dbReference>
<accession>A0ABX0I670</accession>
<dbReference type="RefSeq" id="WP_166077514.1">
    <property type="nucleotide sequence ID" value="NZ_JAAJBT010000005.1"/>
</dbReference>
<evidence type="ECO:0000259" key="2">
    <source>
        <dbReference type="Pfam" id="PF13102"/>
    </source>
</evidence>
<dbReference type="EMBL" id="JAAJBT010000005">
    <property type="protein sequence ID" value="NHM02404.1"/>
    <property type="molecule type" value="Genomic_DNA"/>
</dbReference>
<dbReference type="SUPFAM" id="SSF56349">
    <property type="entry name" value="DNA breaking-rejoining enzymes"/>
    <property type="match status" value="1"/>
</dbReference>
<dbReference type="Gene3D" id="1.10.443.10">
    <property type="entry name" value="Intergrase catalytic core"/>
    <property type="match status" value="1"/>
</dbReference>
<reference evidence="3 4" key="1">
    <citation type="submission" date="2020-02" db="EMBL/GenBank/DDBJ databases">
        <authorList>
            <person name="Chen W.-M."/>
        </authorList>
    </citation>
    <scope>NUCLEOTIDE SEQUENCE [LARGE SCALE GENOMIC DNA]</scope>
    <source>
        <strain evidence="3 4">KDG-16</strain>
    </source>
</reference>
<keyword evidence="1" id="KW-0233">DNA recombination</keyword>